<evidence type="ECO:0000256" key="1">
    <source>
        <dbReference type="ARBA" id="ARBA00004141"/>
    </source>
</evidence>
<sequence>MALFLASLRFQWRLAPRSPGTLQVWATAPLFTAVFLSIAEHAHRTDLTSFSVVAPTLMGQWALALGIAGEIITDERGQGTLEAVIATPCRLSVVVVGRICAVSLLGITAMAEAWLVAGLGFGRWIAVPHPVVLAVALLANAAAMAGTASILSSLFVLMPSARIVQNTLNYPLYLLSGVLVPLSTLPAWLRPLGRLVFLSWSADLFRAALDGAAVSRPVARISVVALLGLSGYLVGALLLARVLRRVRRLGTLTHT</sequence>
<keyword evidence="4 5" id="KW-0472">Membrane</keyword>
<keyword evidence="2 5" id="KW-0812">Transmembrane</keyword>
<reference evidence="8" key="1">
    <citation type="journal article" date="2019" name="Int. J. Syst. Evol. Microbiol.">
        <title>The Global Catalogue of Microorganisms (GCM) 10K type strain sequencing project: providing services to taxonomists for standard genome sequencing and annotation.</title>
        <authorList>
            <consortium name="The Broad Institute Genomics Platform"/>
            <consortium name="The Broad Institute Genome Sequencing Center for Infectious Disease"/>
            <person name="Wu L."/>
            <person name="Ma J."/>
        </authorList>
    </citation>
    <scope>NUCLEOTIDE SEQUENCE [LARGE SCALE GENOMIC DNA]</scope>
    <source>
        <strain evidence="8">JCM 11574</strain>
    </source>
</reference>
<dbReference type="EMBL" id="BAAAVM010000001">
    <property type="protein sequence ID" value="GAA3117114.1"/>
    <property type="molecule type" value="Genomic_DNA"/>
</dbReference>
<dbReference type="PANTHER" id="PTHR43027">
    <property type="entry name" value="DOXORUBICIN RESISTANCE ABC TRANSPORTER PERMEASE PROTEIN DRRC-RELATED"/>
    <property type="match status" value="1"/>
</dbReference>
<accession>A0ABP6MK39</accession>
<gene>
    <name evidence="7" type="ORF">GCM10010521_01040</name>
</gene>
<feature type="transmembrane region" description="Helical" evidence="5">
    <location>
        <begin position="170"/>
        <end position="189"/>
    </location>
</feature>
<evidence type="ECO:0000313" key="8">
    <source>
        <dbReference type="Proteomes" id="UP001500893"/>
    </source>
</evidence>
<feature type="transmembrane region" description="Helical" evidence="5">
    <location>
        <begin position="99"/>
        <end position="125"/>
    </location>
</feature>
<protein>
    <recommendedName>
        <fullName evidence="6">ABC-2 type transporter transmembrane domain-containing protein</fullName>
    </recommendedName>
</protein>
<feature type="domain" description="ABC-2 type transporter transmembrane" evidence="6">
    <location>
        <begin position="4"/>
        <end position="208"/>
    </location>
</feature>
<name>A0ABP6MK39_9ACTN</name>
<keyword evidence="3 5" id="KW-1133">Transmembrane helix</keyword>
<evidence type="ECO:0000259" key="6">
    <source>
        <dbReference type="Pfam" id="PF01061"/>
    </source>
</evidence>
<comment type="caution">
    <text evidence="7">The sequence shown here is derived from an EMBL/GenBank/DDBJ whole genome shotgun (WGS) entry which is preliminary data.</text>
</comment>
<feature type="transmembrane region" description="Helical" evidence="5">
    <location>
        <begin position="20"/>
        <end position="39"/>
    </location>
</feature>
<dbReference type="InterPro" id="IPR013525">
    <property type="entry name" value="ABC2_TM"/>
</dbReference>
<proteinExistence type="predicted"/>
<evidence type="ECO:0000313" key="7">
    <source>
        <dbReference type="EMBL" id="GAA3117114.1"/>
    </source>
</evidence>
<dbReference type="RefSeq" id="WP_345046312.1">
    <property type="nucleotide sequence ID" value="NZ_BAAAVM010000001.1"/>
</dbReference>
<organism evidence="7 8">
    <name type="scientific">Streptomyces rameus</name>
    <dbReference type="NCBI Taxonomy" id="68261"/>
    <lineage>
        <taxon>Bacteria</taxon>
        <taxon>Bacillati</taxon>
        <taxon>Actinomycetota</taxon>
        <taxon>Actinomycetes</taxon>
        <taxon>Kitasatosporales</taxon>
        <taxon>Streptomycetaceae</taxon>
        <taxon>Streptomyces</taxon>
    </lineage>
</organism>
<evidence type="ECO:0000256" key="3">
    <source>
        <dbReference type="ARBA" id="ARBA00022989"/>
    </source>
</evidence>
<evidence type="ECO:0000256" key="4">
    <source>
        <dbReference type="ARBA" id="ARBA00023136"/>
    </source>
</evidence>
<comment type="subcellular location">
    <subcellularLocation>
        <location evidence="1">Membrane</location>
        <topology evidence="1">Multi-pass membrane protein</topology>
    </subcellularLocation>
</comment>
<feature type="transmembrane region" description="Helical" evidence="5">
    <location>
        <begin position="131"/>
        <end position="158"/>
    </location>
</feature>
<evidence type="ECO:0000256" key="5">
    <source>
        <dbReference type="SAM" id="Phobius"/>
    </source>
</evidence>
<keyword evidence="8" id="KW-1185">Reference proteome</keyword>
<dbReference type="PANTHER" id="PTHR43027:SF1">
    <property type="entry name" value="DOXORUBICIN RESISTANCE ABC TRANSPORTER PERMEASE PROTEIN DRRC-RELATED"/>
    <property type="match status" value="1"/>
</dbReference>
<feature type="transmembrane region" description="Helical" evidence="5">
    <location>
        <begin position="218"/>
        <end position="240"/>
    </location>
</feature>
<evidence type="ECO:0000256" key="2">
    <source>
        <dbReference type="ARBA" id="ARBA00022692"/>
    </source>
</evidence>
<dbReference type="InterPro" id="IPR052902">
    <property type="entry name" value="ABC-2_transporter"/>
</dbReference>
<dbReference type="Proteomes" id="UP001500893">
    <property type="component" value="Unassembled WGS sequence"/>
</dbReference>
<dbReference type="Pfam" id="PF01061">
    <property type="entry name" value="ABC2_membrane"/>
    <property type="match status" value="1"/>
</dbReference>